<dbReference type="PIRSF" id="PIRSF001399">
    <property type="entry name" value="DHquinase_II"/>
    <property type="match status" value="1"/>
</dbReference>
<dbReference type="NCBIfam" id="NF003807">
    <property type="entry name" value="PRK05395.1-4"/>
    <property type="match status" value="1"/>
</dbReference>
<dbReference type="NCBIfam" id="NF003806">
    <property type="entry name" value="PRK05395.1-3"/>
    <property type="match status" value="1"/>
</dbReference>
<feature type="binding site" evidence="8 10">
    <location>
        <position position="77"/>
    </location>
    <ligand>
        <name>substrate</name>
    </ligand>
</feature>
<comment type="function">
    <text evidence="2 8">Catalyzes a trans-dehydration via an enolate intermediate.</text>
</comment>
<dbReference type="GO" id="GO:0008652">
    <property type="term" value="P:amino acid biosynthetic process"/>
    <property type="evidence" value="ECO:0007669"/>
    <property type="project" value="UniProtKB-KW"/>
</dbReference>
<feature type="active site" description="Proton donor" evidence="8 9">
    <location>
        <position position="103"/>
    </location>
</feature>
<dbReference type="RefSeq" id="WP_087504069.1">
    <property type="nucleotide sequence ID" value="NZ_BMDX01000001.1"/>
</dbReference>
<dbReference type="InterPro" id="IPR001874">
    <property type="entry name" value="DHquinase_II"/>
</dbReference>
<dbReference type="NCBIfam" id="NF003805">
    <property type="entry name" value="PRK05395.1-2"/>
    <property type="match status" value="1"/>
</dbReference>
<organism evidence="12 13">
    <name type="scientific">Neiella marina</name>
    <dbReference type="NCBI Taxonomy" id="508461"/>
    <lineage>
        <taxon>Bacteria</taxon>
        <taxon>Pseudomonadati</taxon>
        <taxon>Pseudomonadota</taxon>
        <taxon>Gammaproteobacteria</taxon>
        <taxon>Alteromonadales</taxon>
        <taxon>Echinimonadaceae</taxon>
        <taxon>Neiella</taxon>
    </lineage>
</organism>
<comment type="caution">
    <text evidence="12">The sequence shown here is derived from an EMBL/GenBank/DDBJ whole genome shotgun (WGS) entry which is preliminary data.</text>
</comment>
<evidence type="ECO:0000256" key="6">
    <source>
        <dbReference type="ARBA" id="ARBA00012060"/>
    </source>
</evidence>
<dbReference type="AlphaFoldDB" id="A0A8J2U1N0"/>
<evidence type="ECO:0000313" key="12">
    <source>
        <dbReference type="EMBL" id="GGA63168.1"/>
    </source>
</evidence>
<dbReference type="Proteomes" id="UP000619743">
    <property type="component" value="Unassembled WGS sequence"/>
</dbReference>
<evidence type="ECO:0000256" key="3">
    <source>
        <dbReference type="ARBA" id="ARBA00004902"/>
    </source>
</evidence>
<feature type="binding site" evidence="8 10">
    <location>
        <position position="90"/>
    </location>
    <ligand>
        <name>substrate</name>
    </ligand>
</feature>
<dbReference type="InterPro" id="IPR018509">
    <property type="entry name" value="DHquinase_II_CS"/>
</dbReference>
<evidence type="ECO:0000313" key="13">
    <source>
        <dbReference type="Proteomes" id="UP000619743"/>
    </source>
</evidence>
<dbReference type="UniPathway" id="UPA00053">
    <property type="reaction ID" value="UER00086"/>
</dbReference>
<dbReference type="Pfam" id="PF01220">
    <property type="entry name" value="DHquinase_II"/>
    <property type="match status" value="1"/>
</dbReference>
<keyword evidence="8" id="KW-0028">Amino-acid biosynthesis</keyword>
<comment type="subunit">
    <text evidence="5 8">Homododecamer.</text>
</comment>
<dbReference type="GO" id="GO:0009073">
    <property type="term" value="P:aromatic amino acid family biosynthetic process"/>
    <property type="evidence" value="ECO:0007669"/>
    <property type="project" value="UniProtKB-KW"/>
</dbReference>
<dbReference type="EC" id="4.2.1.10" evidence="6 8"/>
<dbReference type="InterPro" id="IPR036441">
    <property type="entry name" value="DHquinase_II_sf"/>
</dbReference>
<reference evidence="13" key="1">
    <citation type="journal article" date="2019" name="Int. J. Syst. Evol. Microbiol.">
        <title>The Global Catalogue of Microorganisms (GCM) 10K type strain sequencing project: providing services to taxonomists for standard genome sequencing and annotation.</title>
        <authorList>
            <consortium name="The Broad Institute Genomics Platform"/>
            <consortium name="The Broad Institute Genome Sequencing Center for Infectious Disease"/>
            <person name="Wu L."/>
            <person name="Ma J."/>
        </authorList>
    </citation>
    <scope>NUCLEOTIDE SEQUENCE [LARGE SCALE GENOMIC DNA]</scope>
    <source>
        <strain evidence="13">CGMCC 1.10130</strain>
    </source>
</reference>
<dbReference type="OrthoDB" id="9790793at2"/>
<dbReference type="CDD" id="cd00466">
    <property type="entry name" value="DHQase_II"/>
    <property type="match status" value="1"/>
</dbReference>
<comment type="pathway">
    <text evidence="3 8">Metabolic intermediate biosynthesis; chorismate biosynthesis; chorismate from D-erythrose 4-phosphate and phosphoenolpyruvate: step 3/7.</text>
</comment>
<keyword evidence="8" id="KW-0057">Aromatic amino acid biosynthesis</keyword>
<dbReference type="GO" id="GO:0009423">
    <property type="term" value="P:chorismate biosynthetic process"/>
    <property type="evidence" value="ECO:0007669"/>
    <property type="project" value="UniProtKB-UniRule"/>
</dbReference>
<dbReference type="PROSITE" id="PS01029">
    <property type="entry name" value="DEHYDROQUINASE_II"/>
    <property type="match status" value="1"/>
</dbReference>
<dbReference type="PANTHER" id="PTHR21272">
    <property type="entry name" value="CATABOLIC 3-DEHYDROQUINASE"/>
    <property type="match status" value="1"/>
</dbReference>
<name>A0A8J2U1N0_9GAMM</name>
<evidence type="ECO:0000256" key="11">
    <source>
        <dbReference type="PIRSR" id="PIRSR001399-3"/>
    </source>
</evidence>
<feature type="binding site" evidence="8 10">
    <location>
        <position position="114"/>
    </location>
    <ligand>
        <name>substrate</name>
    </ligand>
</feature>
<keyword evidence="7 8" id="KW-0456">Lyase</keyword>
<feature type="site" description="Transition state stabilizer" evidence="8 11">
    <location>
        <position position="21"/>
    </location>
</feature>
<evidence type="ECO:0000256" key="10">
    <source>
        <dbReference type="PIRSR" id="PIRSR001399-2"/>
    </source>
</evidence>
<dbReference type="GO" id="GO:0003855">
    <property type="term" value="F:3-dehydroquinate dehydratase activity"/>
    <property type="evidence" value="ECO:0007669"/>
    <property type="project" value="UniProtKB-UniRule"/>
</dbReference>
<evidence type="ECO:0000256" key="4">
    <source>
        <dbReference type="ARBA" id="ARBA00011037"/>
    </source>
</evidence>
<evidence type="ECO:0000256" key="8">
    <source>
        <dbReference type="HAMAP-Rule" id="MF_00169"/>
    </source>
</evidence>
<evidence type="ECO:0000256" key="1">
    <source>
        <dbReference type="ARBA" id="ARBA00001864"/>
    </source>
</evidence>
<comment type="catalytic activity">
    <reaction evidence="1 8">
        <text>3-dehydroquinate = 3-dehydroshikimate + H2O</text>
        <dbReference type="Rhea" id="RHEA:21096"/>
        <dbReference type="ChEBI" id="CHEBI:15377"/>
        <dbReference type="ChEBI" id="CHEBI:16630"/>
        <dbReference type="ChEBI" id="CHEBI:32364"/>
        <dbReference type="EC" id="4.2.1.10"/>
    </reaction>
</comment>
<protein>
    <recommendedName>
        <fullName evidence="6 8">3-dehydroquinate dehydratase</fullName>
        <shortName evidence="8">3-dehydroquinase</shortName>
        <ecNumber evidence="6 8">4.2.1.10</ecNumber>
    </recommendedName>
    <alternativeName>
        <fullName evidence="8">Type II DHQase</fullName>
    </alternativeName>
</protein>
<sequence>MPNKYRILVLNGPNLNLLGTREPDKYGHQTLSSIIEQLRDLASNYDVDIDHLQSNSEVELIDAIHQAKNQVDFILINPAAFTHTSVALRDALLAVAIPFIEIHLSNVHSREPFRQHSYFSDVAQGVICGLGPIGYELAMLAAFQQLSSANPTN</sequence>
<proteinExistence type="inferred from homology"/>
<dbReference type="NCBIfam" id="TIGR01088">
    <property type="entry name" value="aroQ"/>
    <property type="match status" value="1"/>
</dbReference>
<evidence type="ECO:0000256" key="5">
    <source>
        <dbReference type="ARBA" id="ARBA00011193"/>
    </source>
</evidence>
<accession>A0A8J2U1N0</accession>
<dbReference type="HAMAP" id="MF_00169">
    <property type="entry name" value="AroQ"/>
    <property type="match status" value="1"/>
</dbReference>
<evidence type="ECO:0000256" key="2">
    <source>
        <dbReference type="ARBA" id="ARBA00003924"/>
    </source>
</evidence>
<evidence type="ECO:0000256" key="7">
    <source>
        <dbReference type="ARBA" id="ARBA00023239"/>
    </source>
</evidence>
<dbReference type="GO" id="GO:0019631">
    <property type="term" value="P:quinate catabolic process"/>
    <property type="evidence" value="ECO:0007669"/>
    <property type="project" value="TreeGrafter"/>
</dbReference>
<evidence type="ECO:0000256" key="9">
    <source>
        <dbReference type="PIRSR" id="PIRSR001399-1"/>
    </source>
</evidence>
<dbReference type="EMBL" id="BMDX01000001">
    <property type="protein sequence ID" value="GGA63168.1"/>
    <property type="molecule type" value="Genomic_DNA"/>
</dbReference>
<dbReference type="PANTHER" id="PTHR21272:SF3">
    <property type="entry name" value="CATABOLIC 3-DEHYDROQUINASE"/>
    <property type="match status" value="1"/>
</dbReference>
<gene>
    <name evidence="8 12" type="primary">aroQ</name>
    <name evidence="12" type="ORF">GCM10011369_00600</name>
</gene>
<feature type="active site" description="Proton acceptor" evidence="8 9">
    <location>
        <position position="26"/>
    </location>
</feature>
<dbReference type="SUPFAM" id="SSF52304">
    <property type="entry name" value="Type II 3-dehydroquinate dehydratase"/>
    <property type="match status" value="1"/>
</dbReference>
<keyword evidence="13" id="KW-1185">Reference proteome</keyword>
<comment type="similarity">
    <text evidence="4 8">Belongs to the type-II 3-dehydroquinase family.</text>
</comment>
<dbReference type="Gene3D" id="3.40.50.9100">
    <property type="entry name" value="Dehydroquinase, class II"/>
    <property type="match status" value="1"/>
</dbReference>
<feature type="binding site" evidence="8 10">
    <location>
        <position position="83"/>
    </location>
    <ligand>
        <name>substrate</name>
    </ligand>
</feature>
<feature type="binding site" evidence="8 10">
    <location>
        <begin position="104"/>
        <end position="105"/>
    </location>
    <ligand>
        <name>substrate</name>
    </ligand>
</feature>
<dbReference type="NCBIfam" id="NF003804">
    <property type="entry name" value="PRK05395.1-1"/>
    <property type="match status" value="1"/>
</dbReference>